<reference evidence="3" key="1">
    <citation type="journal article" date="2014" name="Science">
        <title>The coffee genome provides insight into the convergent evolution of caffeine biosynthesis.</title>
        <authorList>
            <person name="Denoeud F."/>
            <person name="Carretero-Paulet L."/>
            <person name="Dereeper A."/>
            <person name="Droc G."/>
            <person name="Guyot R."/>
            <person name="Pietrella M."/>
            <person name="Zheng C."/>
            <person name="Alberti A."/>
            <person name="Anthony F."/>
            <person name="Aprea G."/>
            <person name="Aury J.M."/>
            <person name="Bento P."/>
            <person name="Bernard M."/>
            <person name="Bocs S."/>
            <person name="Campa C."/>
            <person name="Cenci A."/>
            <person name="Combes M.C."/>
            <person name="Crouzillat D."/>
            <person name="Da Silva C."/>
            <person name="Daddiego L."/>
            <person name="De Bellis F."/>
            <person name="Dussert S."/>
            <person name="Garsmeur O."/>
            <person name="Gayraud T."/>
            <person name="Guignon V."/>
            <person name="Jahn K."/>
            <person name="Jamilloux V."/>
            <person name="Joet T."/>
            <person name="Labadie K."/>
            <person name="Lan T."/>
            <person name="Leclercq J."/>
            <person name="Lepelley M."/>
            <person name="Leroy T."/>
            <person name="Li L.T."/>
            <person name="Librado P."/>
            <person name="Lopez L."/>
            <person name="Munoz A."/>
            <person name="Noel B."/>
            <person name="Pallavicini A."/>
            <person name="Perrotta G."/>
            <person name="Poncet V."/>
            <person name="Pot D."/>
            <person name="Priyono X."/>
            <person name="Rigoreau M."/>
            <person name="Rouard M."/>
            <person name="Rozas J."/>
            <person name="Tranchant-Dubreuil C."/>
            <person name="VanBuren R."/>
            <person name="Zhang Q."/>
            <person name="Andrade A.C."/>
            <person name="Argout X."/>
            <person name="Bertrand B."/>
            <person name="de Kochko A."/>
            <person name="Graziosi G."/>
            <person name="Henry R.J."/>
            <person name="Jayarama X."/>
            <person name="Ming R."/>
            <person name="Nagai C."/>
            <person name="Rounsley S."/>
            <person name="Sankoff D."/>
            <person name="Giuliano G."/>
            <person name="Albert V.A."/>
            <person name="Wincker P."/>
            <person name="Lashermes P."/>
        </authorList>
    </citation>
    <scope>NUCLEOTIDE SEQUENCE [LARGE SCALE GENOMIC DNA]</scope>
    <source>
        <strain evidence="3">cv. DH200-94</strain>
    </source>
</reference>
<dbReference type="AlphaFoldDB" id="A0A068UX23"/>
<feature type="signal peptide" evidence="1">
    <location>
        <begin position="1"/>
        <end position="25"/>
    </location>
</feature>
<keyword evidence="3" id="KW-1185">Reference proteome</keyword>
<gene>
    <name evidence="2" type="ORF">GSCOC_T00037511001</name>
</gene>
<dbReference type="EMBL" id="HG739155">
    <property type="protein sequence ID" value="CDP12842.1"/>
    <property type="molecule type" value="Genomic_DNA"/>
</dbReference>
<keyword evidence="1" id="KW-0732">Signal</keyword>
<accession>A0A068UX23</accession>
<evidence type="ECO:0000256" key="1">
    <source>
        <dbReference type="SAM" id="SignalP"/>
    </source>
</evidence>
<organism evidence="2 3">
    <name type="scientific">Coffea canephora</name>
    <name type="common">Robusta coffee</name>
    <dbReference type="NCBI Taxonomy" id="49390"/>
    <lineage>
        <taxon>Eukaryota</taxon>
        <taxon>Viridiplantae</taxon>
        <taxon>Streptophyta</taxon>
        <taxon>Embryophyta</taxon>
        <taxon>Tracheophyta</taxon>
        <taxon>Spermatophyta</taxon>
        <taxon>Magnoliopsida</taxon>
        <taxon>eudicotyledons</taxon>
        <taxon>Gunneridae</taxon>
        <taxon>Pentapetalae</taxon>
        <taxon>asterids</taxon>
        <taxon>lamiids</taxon>
        <taxon>Gentianales</taxon>
        <taxon>Rubiaceae</taxon>
        <taxon>Ixoroideae</taxon>
        <taxon>Gardenieae complex</taxon>
        <taxon>Bertiereae - Coffeeae clade</taxon>
        <taxon>Coffeeae</taxon>
        <taxon>Coffea</taxon>
    </lineage>
</organism>
<dbReference type="InParanoid" id="A0A068UX23"/>
<evidence type="ECO:0008006" key="4">
    <source>
        <dbReference type="Google" id="ProtNLM"/>
    </source>
</evidence>
<feature type="chain" id="PRO_5001655303" description="Secreted protein" evidence="1">
    <location>
        <begin position="26"/>
        <end position="81"/>
    </location>
</feature>
<evidence type="ECO:0000313" key="2">
    <source>
        <dbReference type="EMBL" id="CDP12842.1"/>
    </source>
</evidence>
<dbReference type="Gramene" id="CDP12842">
    <property type="protein sequence ID" value="CDP12842"/>
    <property type="gene ID" value="GSCOC_T00037511001"/>
</dbReference>
<evidence type="ECO:0000313" key="3">
    <source>
        <dbReference type="Proteomes" id="UP000295252"/>
    </source>
</evidence>
<protein>
    <recommendedName>
        <fullName evidence="4">Secreted protein</fullName>
    </recommendedName>
</protein>
<sequence length="81" mass="9513">MPDNHRNFFLIFTVSFFLLSGICTCRHETHKFFHRLSFLPFGAFVYDKEKFKTCLLFSSSHGRHTNATQLVFGPKIEKVLQ</sequence>
<name>A0A068UX23_COFCA</name>
<dbReference type="Proteomes" id="UP000295252">
    <property type="component" value="Chromosome IX"/>
</dbReference>
<proteinExistence type="predicted"/>